<accession>A0A839UUA1</accession>
<dbReference type="SUPFAM" id="SSF103515">
    <property type="entry name" value="Autotransporter"/>
    <property type="match status" value="1"/>
</dbReference>
<dbReference type="InterPro" id="IPR050592">
    <property type="entry name" value="GDSL_lipolytic_enzyme"/>
</dbReference>
<dbReference type="AlphaFoldDB" id="A0A839UUA1"/>
<organism evidence="4 6">
    <name type="scientific">Endobacter medicaginis</name>
    <dbReference type="NCBI Taxonomy" id="1181271"/>
    <lineage>
        <taxon>Bacteria</taxon>
        <taxon>Pseudomonadati</taxon>
        <taxon>Pseudomonadota</taxon>
        <taxon>Alphaproteobacteria</taxon>
        <taxon>Acetobacterales</taxon>
        <taxon>Acetobacteraceae</taxon>
        <taxon>Endobacter</taxon>
    </lineage>
</organism>
<dbReference type="Proteomes" id="UP000565205">
    <property type="component" value="Unassembled WGS sequence"/>
</dbReference>
<proteinExistence type="predicted"/>
<evidence type="ECO:0000313" key="5">
    <source>
        <dbReference type="EMBL" id="NVN31039.1"/>
    </source>
</evidence>
<evidence type="ECO:0000313" key="4">
    <source>
        <dbReference type="EMBL" id="MBB3173848.1"/>
    </source>
</evidence>
<evidence type="ECO:0000256" key="1">
    <source>
        <dbReference type="ARBA" id="ARBA00022729"/>
    </source>
</evidence>
<dbReference type="PROSITE" id="PS51208">
    <property type="entry name" value="AUTOTRANSPORTER"/>
    <property type="match status" value="1"/>
</dbReference>
<feature type="region of interest" description="Disordered" evidence="2">
    <location>
        <begin position="1"/>
        <end position="23"/>
    </location>
</feature>
<dbReference type="InterPro" id="IPR001087">
    <property type="entry name" value="GDSL"/>
</dbReference>
<dbReference type="NCBIfam" id="TIGR01414">
    <property type="entry name" value="autotrans_barl"/>
    <property type="match status" value="1"/>
</dbReference>
<evidence type="ECO:0000259" key="3">
    <source>
        <dbReference type="PROSITE" id="PS51208"/>
    </source>
</evidence>
<reference evidence="5 7" key="1">
    <citation type="submission" date="2020-06" db="EMBL/GenBank/DDBJ databases">
        <title>Description of novel acetic acid bacteria.</title>
        <authorList>
            <person name="Sombolestani A."/>
        </authorList>
    </citation>
    <scope>NUCLEOTIDE SEQUENCE [LARGE SCALE GENOMIC DNA]</scope>
    <source>
        <strain evidence="5 7">LMG 26838</strain>
    </source>
</reference>
<keyword evidence="6" id="KW-1185">Reference proteome</keyword>
<dbReference type="GO" id="GO:0019867">
    <property type="term" value="C:outer membrane"/>
    <property type="evidence" value="ECO:0007669"/>
    <property type="project" value="InterPro"/>
</dbReference>
<dbReference type="InterPro" id="IPR005546">
    <property type="entry name" value="Autotransporte_beta"/>
</dbReference>
<reference evidence="4 6" key="2">
    <citation type="submission" date="2020-08" db="EMBL/GenBank/DDBJ databases">
        <title>Genomic Encyclopedia of Type Strains, Phase III (KMG-III): the genomes of soil and plant-associated and newly described type strains.</title>
        <authorList>
            <person name="Whitman W."/>
        </authorList>
    </citation>
    <scope>NUCLEOTIDE SEQUENCE [LARGE SCALE GENOMIC DNA]</scope>
    <source>
        <strain evidence="4 6">CECT 8088</strain>
    </source>
</reference>
<dbReference type="RefSeq" id="WP_176625052.1">
    <property type="nucleotide sequence ID" value="NZ_JABXXQ010000270.1"/>
</dbReference>
<dbReference type="SUPFAM" id="SSF52266">
    <property type="entry name" value="SGNH hydrolase"/>
    <property type="match status" value="1"/>
</dbReference>
<dbReference type="Proteomes" id="UP000557688">
    <property type="component" value="Unassembled WGS sequence"/>
</dbReference>
<feature type="compositionally biased region" description="Basic residues" evidence="2">
    <location>
        <begin position="1"/>
        <end position="16"/>
    </location>
</feature>
<name>A0A839UUA1_9PROT</name>
<dbReference type="Pfam" id="PF00657">
    <property type="entry name" value="Lipase_GDSL"/>
    <property type="match status" value="1"/>
</dbReference>
<evidence type="ECO:0000313" key="7">
    <source>
        <dbReference type="Proteomes" id="UP000565205"/>
    </source>
</evidence>
<dbReference type="EMBL" id="JACHXV010000005">
    <property type="protein sequence ID" value="MBB3173848.1"/>
    <property type="molecule type" value="Genomic_DNA"/>
</dbReference>
<dbReference type="InterPro" id="IPR036709">
    <property type="entry name" value="Autotransporte_beta_dom_sf"/>
</dbReference>
<evidence type="ECO:0000313" key="6">
    <source>
        <dbReference type="Proteomes" id="UP000557688"/>
    </source>
</evidence>
<dbReference type="Gene3D" id="3.40.50.1110">
    <property type="entry name" value="SGNH hydrolase"/>
    <property type="match status" value="1"/>
</dbReference>
<dbReference type="PANTHER" id="PTHR45642">
    <property type="entry name" value="GDSL ESTERASE/LIPASE EXL3"/>
    <property type="match status" value="1"/>
</dbReference>
<dbReference type="InterPro" id="IPR006315">
    <property type="entry name" value="OM_autotransptr_brl_dom"/>
</dbReference>
<keyword evidence="1" id="KW-0732">Signal</keyword>
<gene>
    <name evidence="4" type="ORF">FHR90_001680</name>
    <name evidence="5" type="ORF">HUK83_11925</name>
</gene>
<comment type="caution">
    <text evidence="4">The sequence shown here is derived from an EMBL/GenBank/DDBJ whole genome shotgun (WGS) entry which is preliminary data.</text>
</comment>
<dbReference type="EMBL" id="JABXXQ010000270">
    <property type="protein sequence ID" value="NVN31039.1"/>
    <property type="molecule type" value="Genomic_DNA"/>
</dbReference>
<feature type="domain" description="Autotransporter" evidence="3">
    <location>
        <begin position="263"/>
        <end position="544"/>
    </location>
</feature>
<dbReference type="Pfam" id="PF03797">
    <property type="entry name" value="Autotransporter"/>
    <property type="match status" value="1"/>
</dbReference>
<dbReference type="SMART" id="SM00869">
    <property type="entry name" value="Autotransporter"/>
    <property type="match status" value="1"/>
</dbReference>
<dbReference type="Gene3D" id="2.40.128.130">
    <property type="entry name" value="Autotransporter beta-domain"/>
    <property type="match status" value="1"/>
</dbReference>
<sequence length="544" mass="56281">MHPRRPLSCRPRRRRSPPISPPIRLSGNQLTWVEAGANDLFYHGTAVAAGQFAAATGLSPALIASLEGVSAVETPAQASAAMIAAGTQEAALVARLQQAGAKAIIVVNVPDTSHTISAANGEKLVSGTLAEQSLLSSQFNTALNTGLAGAQSGVIAVNLHALFNELVADPSAFGITNTTQTACTTGSSIQCTASTLAAANAASTYLFADGVHPTSTVHSYVADAIVAEIVAPQLVSLLGEQPLAALDQERDTVFGELLATQARPHAGLHLFAAGSGVVQRVAGQTYLPTAHAVTGTMTVGAIETLPRGFSLGVEVTGGVGHQDTATAPLAFDSDTVGGTLFGQYAAPRGFYAAALVGAQRLGFSSISRRFAIGPLMHTEMGTTHGTAFQSALTAGWWFGNSALKAGPFVALAYMDTDIDGYAEHGSDATAMWFGRQRRQSLPGSVGARLQASITLRGVTMRPYAEAAYVQDFAAETRTVEAGLVTLNGRFAMPGFTGDRRWGEAQGGIALDLTPRLGAQIGYLGRFAGRTTTYNGGNVSVNYAF</sequence>
<dbReference type="InterPro" id="IPR036514">
    <property type="entry name" value="SGNH_hydro_sf"/>
</dbReference>
<dbReference type="GO" id="GO:0016788">
    <property type="term" value="F:hydrolase activity, acting on ester bonds"/>
    <property type="evidence" value="ECO:0007669"/>
    <property type="project" value="InterPro"/>
</dbReference>
<evidence type="ECO:0000256" key="2">
    <source>
        <dbReference type="SAM" id="MobiDB-lite"/>
    </source>
</evidence>
<dbReference type="PANTHER" id="PTHR45642:SF139">
    <property type="entry name" value="SGNH HYDROLASE-TYPE ESTERASE DOMAIN-CONTAINING PROTEIN"/>
    <property type="match status" value="1"/>
</dbReference>
<protein>
    <submittedName>
        <fullName evidence="5">Autotransporter domain-containing protein</fullName>
    </submittedName>
    <submittedName>
        <fullName evidence="4">Outer membrane lipase/esterase</fullName>
    </submittedName>
</protein>